<proteinExistence type="predicted"/>
<feature type="chain" id="PRO_5040237247" evidence="2">
    <location>
        <begin position="17"/>
        <end position="342"/>
    </location>
</feature>
<dbReference type="Proteomes" id="UP000800235">
    <property type="component" value="Unassembled WGS sequence"/>
</dbReference>
<evidence type="ECO:0000256" key="2">
    <source>
        <dbReference type="SAM" id="SignalP"/>
    </source>
</evidence>
<dbReference type="AlphaFoldDB" id="A0A9P4U2E0"/>
<evidence type="ECO:0000256" key="1">
    <source>
        <dbReference type="SAM" id="MobiDB-lite"/>
    </source>
</evidence>
<dbReference type="EMBL" id="MU007015">
    <property type="protein sequence ID" value="KAF2434735.1"/>
    <property type="molecule type" value="Genomic_DNA"/>
</dbReference>
<protein>
    <submittedName>
        <fullName evidence="3">Uncharacterized protein</fullName>
    </submittedName>
</protein>
<keyword evidence="4" id="KW-1185">Reference proteome</keyword>
<accession>A0A9P4U2E0</accession>
<gene>
    <name evidence="3" type="ORF">EJ08DRAFT_724015</name>
</gene>
<sequence length="342" mass="37275">MLPTVALQLLTAGAMALPNGSASNTETGDAKISITASVTPTPTQRVVAVTFGDIRRRPIVPFGFPLSFQIPSALSVTRTSTSSSTTLIMGVETPLQELETWIHSIYEWSRGGEQGEFPKLSSGVPPSPTAAPHVVQETSAASDCIHRAIQHMSDGVPWSMEDFEACRGMIFEEIEGIDAVHIGKARRALEAQSRDCVDKYNQHERDGVPPPQMWKEFEACNGLDPELSKLLSAALSHLEAEGAIPTGRSRPRNCMEEARHHARNGRDPELSKTFNDAESHLEAEGAIPTRKARRALEVSSTPTSSSFEAKTARECMQKLLQQAKENGIRLSIADFHTCGFMI</sequence>
<name>A0A9P4U2E0_9PEZI</name>
<feature type="compositionally biased region" description="Basic and acidic residues" evidence="1">
    <location>
        <begin position="253"/>
        <end position="272"/>
    </location>
</feature>
<feature type="compositionally biased region" description="Polar residues" evidence="1">
    <location>
        <begin position="298"/>
        <end position="308"/>
    </location>
</feature>
<evidence type="ECO:0000313" key="4">
    <source>
        <dbReference type="Proteomes" id="UP000800235"/>
    </source>
</evidence>
<organism evidence="3 4">
    <name type="scientific">Tothia fuscella</name>
    <dbReference type="NCBI Taxonomy" id="1048955"/>
    <lineage>
        <taxon>Eukaryota</taxon>
        <taxon>Fungi</taxon>
        <taxon>Dikarya</taxon>
        <taxon>Ascomycota</taxon>
        <taxon>Pezizomycotina</taxon>
        <taxon>Dothideomycetes</taxon>
        <taxon>Pleosporomycetidae</taxon>
        <taxon>Venturiales</taxon>
        <taxon>Cylindrosympodiaceae</taxon>
        <taxon>Tothia</taxon>
    </lineage>
</organism>
<keyword evidence="2" id="KW-0732">Signal</keyword>
<comment type="caution">
    <text evidence="3">The sequence shown here is derived from an EMBL/GenBank/DDBJ whole genome shotgun (WGS) entry which is preliminary data.</text>
</comment>
<evidence type="ECO:0000313" key="3">
    <source>
        <dbReference type="EMBL" id="KAF2434735.1"/>
    </source>
</evidence>
<feature type="region of interest" description="Disordered" evidence="1">
    <location>
        <begin position="243"/>
        <end position="272"/>
    </location>
</feature>
<feature type="region of interest" description="Disordered" evidence="1">
    <location>
        <begin position="289"/>
        <end position="309"/>
    </location>
</feature>
<reference evidence="3" key="1">
    <citation type="journal article" date="2020" name="Stud. Mycol.">
        <title>101 Dothideomycetes genomes: a test case for predicting lifestyles and emergence of pathogens.</title>
        <authorList>
            <person name="Haridas S."/>
            <person name="Albert R."/>
            <person name="Binder M."/>
            <person name="Bloem J."/>
            <person name="Labutti K."/>
            <person name="Salamov A."/>
            <person name="Andreopoulos B."/>
            <person name="Baker S."/>
            <person name="Barry K."/>
            <person name="Bills G."/>
            <person name="Bluhm B."/>
            <person name="Cannon C."/>
            <person name="Castanera R."/>
            <person name="Culley D."/>
            <person name="Daum C."/>
            <person name="Ezra D."/>
            <person name="Gonzalez J."/>
            <person name="Henrissat B."/>
            <person name="Kuo A."/>
            <person name="Liang C."/>
            <person name="Lipzen A."/>
            <person name="Lutzoni F."/>
            <person name="Magnuson J."/>
            <person name="Mondo S."/>
            <person name="Nolan M."/>
            <person name="Ohm R."/>
            <person name="Pangilinan J."/>
            <person name="Park H.-J."/>
            <person name="Ramirez L."/>
            <person name="Alfaro M."/>
            <person name="Sun H."/>
            <person name="Tritt A."/>
            <person name="Yoshinaga Y."/>
            <person name="Zwiers L.-H."/>
            <person name="Turgeon B."/>
            <person name="Goodwin S."/>
            <person name="Spatafora J."/>
            <person name="Crous P."/>
            <person name="Grigoriev I."/>
        </authorList>
    </citation>
    <scope>NUCLEOTIDE SEQUENCE</scope>
    <source>
        <strain evidence="3">CBS 130266</strain>
    </source>
</reference>
<feature type="signal peptide" evidence="2">
    <location>
        <begin position="1"/>
        <end position="16"/>
    </location>
</feature>